<feature type="region of interest" description="Disordered" evidence="1">
    <location>
        <begin position="479"/>
        <end position="499"/>
    </location>
</feature>
<reference evidence="2" key="1">
    <citation type="submission" date="2020-05" db="EMBL/GenBank/DDBJ databases">
        <title>Mycena genomes resolve the evolution of fungal bioluminescence.</title>
        <authorList>
            <person name="Tsai I.J."/>
        </authorList>
    </citation>
    <scope>NUCLEOTIDE SEQUENCE</scope>
    <source>
        <strain evidence="2">160909Yilan</strain>
    </source>
</reference>
<feature type="compositionally biased region" description="Basic and acidic residues" evidence="1">
    <location>
        <begin position="479"/>
        <end position="488"/>
    </location>
</feature>
<feature type="compositionally biased region" description="Basic residues" evidence="1">
    <location>
        <begin position="173"/>
        <end position="185"/>
    </location>
</feature>
<organism evidence="2 3">
    <name type="scientific">Mycena sanguinolenta</name>
    <dbReference type="NCBI Taxonomy" id="230812"/>
    <lineage>
        <taxon>Eukaryota</taxon>
        <taxon>Fungi</taxon>
        <taxon>Dikarya</taxon>
        <taxon>Basidiomycota</taxon>
        <taxon>Agaricomycotina</taxon>
        <taxon>Agaricomycetes</taxon>
        <taxon>Agaricomycetidae</taxon>
        <taxon>Agaricales</taxon>
        <taxon>Marasmiineae</taxon>
        <taxon>Mycenaceae</taxon>
        <taxon>Mycena</taxon>
    </lineage>
</organism>
<evidence type="ECO:0000256" key="1">
    <source>
        <dbReference type="SAM" id="MobiDB-lite"/>
    </source>
</evidence>
<feature type="compositionally biased region" description="Acidic residues" evidence="1">
    <location>
        <begin position="240"/>
        <end position="252"/>
    </location>
</feature>
<dbReference type="OrthoDB" id="6511194at2759"/>
<protein>
    <submittedName>
        <fullName evidence="2">Uncharacterized protein</fullName>
    </submittedName>
</protein>
<name>A0A8H7CNJ6_9AGAR</name>
<feature type="compositionally biased region" description="Polar residues" evidence="1">
    <location>
        <begin position="35"/>
        <end position="58"/>
    </location>
</feature>
<evidence type="ECO:0000313" key="3">
    <source>
        <dbReference type="Proteomes" id="UP000623467"/>
    </source>
</evidence>
<dbReference type="EMBL" id="JACAZH010000021">
    <property type="protein sequence ID" value="KAF7344334.1"/>
    <property type="molecule type" value="Genomic_DNA"/>
</dbReference>
<feature type="region of interest" description="Disordered" evidence="1">
    <location>
        <begin position="35"/>
        <end position="94"/>
    </location>
</feature>
<dbReference type="GO" id="GO:0003676">
    <property type="term" value="F:nucleic acid binding"/>
    <property type="evidence" value="ECO:0007669"/>
    <property type="project" value="InterPro"/>
</dbReference>
<dbReference type="AlphaFoldDB" id="A0A8H7CNJ6"/>
<accession>A0A8H7CNJ6</accession>
<feature type="region of interest" description="Disordered" evidence="1">
    <location>
        <begin position="119"/>
        <end position="141"/>
    </location>
</feature>
<dbReference type="Proteomes" id="UP000623467">
    <property type="component" value="Unassembled WGS sequence"/>
</dbReference>
<feature type="compositionally biased region" description="Basic and acidic residues" evidence="1">
    <location>
        <begin position="186"/>
        <end position="197"/>
    </location>
</feature>
<dbReference type="PANTHER" id="PTHR35871:SF1">
    <property type="entry name" value="CXC1-LIKE CYSTEINE CLUSTER ASSOCIATED WITH KDZ TRANSPOSASES DOMAIN-CONTAINING PROTEIN"/>
    <property type="match status" value="1"/>
</dbReference>
<feature type="compositionally biased region" description="Polar residues" evidence="1">
    <location>
        <begin position="221"/>
        <end position="231"/>
    </location>
</feature>
<feature type="region of interest" description="Disordered" evidence="1">
    <location>
        <begin position="164"/>
        <end position="197"/>
    </location>
</feature>
<dbReference type="Gene3D" id="3.30.420.10">
    <property type="entry name" value="Ribonuclease H-like superfamily/Ribonuclease H"/>
    <property type="match status" value="1"/>
</dbReference>
<proteinExistence type="predicted"/>
<evidence type="ECO:0000313" key="2">
    <source>
        <dbReference type="EMBL" id="KAF7344334.1"/>
    </source>
</evidence>
<dbReference type="PANTHER" id="PTHR35871">
    <property type="entry name" value="EXPRESSED PROTEIN"/>
    <property type="match status" value="1"/>
</dbReference>
<sequence>MGRRSKAILARTQNLLGSKKKAPTAVAPLDFEDSTISKAPSFSSPENLTEKIPSTNKRPTVEEIPDEAISPHSYRADNEGTPISQPAGTADLPLTDLSNIDPDLIEIIGRFEIMDEFDTTDDLFSGDDKGDEEDEEADDETEIQEISELEVFTATLKRAQEVAVAREREQEKSRKRRHRYTKNSKRTQERRAKVNRDMRAKGFLSVGSFLTHVRQKISGVQSTSVATGNQGSSSQPQTTEEFESEEETEIDGSETMTSADPENIAIDPQMTEAQRQVAEMLADLRAGRTPRDDSLATASDLALDQLHYKDFPALRRARASLEIKSKDKTLDVFFRARITAMVGTLNLYLDSELSYTWRQSSVIVSRSQEHAAEFYHFTPIQLHLQKIAKENEGHIRAQDIVDFISDSPEMQALMEKSGAKRKSISLRTAQRWLHKMGWRFGKKTNGMYIDGHERPDVVEYREGFVARWKDYEKRMNVDDNDRELDRGPQRTPQPCEGPIPLDGRPFRLIVVTHDEATFFQNDRKKTGWIHKTDKPTPQRKGEGTSIMVSDFLTTEWSRLLDDEDEARLLFKAGNSRDGWFGSDDILQQVEKAIDIFERKTHKWATSLFLFDNAPSHQKRAADALSARKMPKRPSLGWTHQKDGPKMRNGTLPSGSSQSFYYPDDHPTMPGWFKGMEEIIKERGLWPVTGLKAQYFVGQKSRLEEYVTSRGHLCDFYPKFHCELNFIEMYWGAVKYKYCLTARTTAVEEMEKNMLACLDAVPLLTIRRFANRSARFISGYDQGLSGSEAAWAAKRYPGHRTLPPTMAAMARAAHVDFTTV</sequence>
<dbReference type="InterPro" id="IPR036397">
    <property type="entry name" value="RNaseH_sf"/>
</dbReference>
<gene>
    <name evidence="2" type="ORF">MSAN_01914300</name>
</gene>
<feature type="region of interest" description="Disordered" evidence="1">
    <location>
        <begin position="221"/>
        <end position="261"/>
    </location>
</feature>
<keyword evidence="3" id="KW-1185">Reference proteome</keyword>
<comment type="caution">
    <text evidence="2">The sequence shown here is derived from an EMBL/GenBank/DDBJ whole genome shotgun (WGS) entry which is preliminary data.</text>
</comment>